<protein>
    <submittedName>
        <fullName evidence="2">Uncharacterized protein</fullName>
    </submittedName>
</protein>
<dbReference type="AlphaFoldDB" id="A0ABC8U7L6"/>
<feature type="region of interest" description="Disordered" evidence="1">
    <location>
        <begin position="155"/>
        <end position="227"/>
    </location>
</feature>
<comment type="caution">
    <text evidence="2">The sequence shown here is derived from an EMBL/GenBank/DDBJ whole genome shotgun (WGS) entry which is preliminary data.</text>
</comment>
<reference evidence="2 3" key="1">
    <citation type="submission" date="2024-02" db="EMBL/GenBank/DDBJ databases">
        <authorList>
            <person name="Vignale AGUSTIN F."/>
            <person name="Sosa J E."/>
            <person name="Modenutti C."/>
        </authorList>
    </citation>
    <scope>NUCLEOTIDE SEQUENCE [LARGE SCALE GENOMIC DNA]</scope>
</reference>
<sequence>MVGAGYKYIDAVLLPSSFLNSVSYNFISCVTVWVREREMGNCQAIDNAALVIQHPSGREDKLYWPVTACEIMKMNPGHYVALLLSTTTLCPSSTTAAAPSTNNSKNLTNNNINHHPVRITRIKLLRPTDTLVLGHAYRLITTEEVMWAKKYAKMKKKQPESAEKQERMREKPGLEFETARNSTEIDKTNQVRKHEGNRPRTTSSANSAAAKLRTWQPSLHSISEAAS</sequence>
<name>A0ABC8U7L6_9AQUA</name>
<accession>A0ABC8U7L6</accession>
<dbReference type="PANTHER" id="PTHR33413">
    <property type="entry name" value="EXPRESSED PROTEIN"/>
    <property type="match status" value="1"/>
</dbReference>
<feature type="compositionally biased region" description="Basic and acidic residues" evidence="1">
    <location>
        <begin position="157"/>
        <end position="198"/>
    </location>
</feature>
<dbReference type="PANTHER" id="PTHR33413:SF33">
    <property type="entry name" value="MEDIATOR OF RNA POLYMERASE II TRANSCRIPTION SUBUNIT 29"/>
    <property type="match status" value="1"/>
</dbReference>
<evidence type="ECO:0000313" key="2">
    <source>
        <dbReference type="EMBL" id="CAK9177335.1"/>
    </source>
</evidence>
<evidence type="ECO:0000313" key="3">
    <source>
        <dbReference type="Proteomes" id="UP001642360"/>
    </source>
</evidence>
<dbReference type="InterPro" id="IPR025322">
    <property type="entry name" value="PADRE_dom"/>
</dbReference>
<evidence type="ECO:0000256" key="1">
    <source>
        <dbReference type="SAM" id="MobiDB-lite"/>
    </source>
</evidence>
<feature type="compositionally biased region" description="Polar residues" evidence="1">
    <location>
        <begin position="215"/>
        <end position="227"/>
    </location>
</feature>
<keyword evidence="3" id="KW-1185">Reference proteome</keyword>
<gene>
    <name evidence="2" type="ORF">ILEXP_LOCUS47214</name>
</gene>
<dbReference type="Proteomes" id="UP001642360">
    <property type="component" value="Unassembled WGS sequence"/>
</dbReference>
<dbReference type="Pfam" id="PF14009">
    <property type="entry name" value="PADRE"/>
    <property type="match status" value="1"/>
</dbReference>
<proteinExistence type="predicted"/>
<dbReference type="EMBL" id="CAUOFW020007024">
    <property type="protein sequence ID" value="CAK9177335.1"/>
    <property type="molecule type" value="Genomic_DNA"/>
</dbReference>
<organism evidence="2 3">
    <name type="scientific">Ilex paraguariensis</name>
    <name type="common">yerba mate</name>
    <dbReference type="NCBI Taxonomy" id="185542"/>
    <lineage>
        <taxon>Eukaryota</taxon>
        <taxon>Viridiplantae</taxon>
        <taxon>Streptophyta</taxon>
        <taxon>Embryophyta</taxon>
        <taxon>Tracheophyta</taxon>
        <taxon>Spermatophyta</taxon>
        <taxon>Magnoliopsida</taxon>
        <taxon>eudicotyledons</taxon>
        <taxon>Gunneridae</taxon>
        <taxon>Pentapetalae</taxon>
        <taxon>asterids</taxon>
        <taxon>campanulids</taxon>
        <taxon>Aquifoliales</taxon>
        <taxon>Aquifoliaceae</taxon>
        <taxon>Ilex</taxon>
    </lineage>
</organism>